<dbReference type="AlphaFoldDB" id="A0AAV8Y224"/>
<feature type="transmembrane region" description="Helical" evidence="9">
    <location>
        <begin position="196"/>
        <end position="215"/>
    </location>
</feature>
<dbReference type="GO" id="GO:0035725">
    <property type="term" value="P:sodium ion transmembrane transport"/>
    <property type="evidence" value="ECO:0007669"/>
    <property type="project" value="TreeGrafter"/>
</dbReference>
<gene>
    <name evidence="10" type="ORF">NQ318_011468</name>
</gene>
<dbReference type="GO" id="GO:0006865">
    <property type="term" value="P:amino acid transport"/>
    <property type="evidence" value="ECO:0007669"/>
    <property type="project" value="TreeGrafter"/>
</dbReference>
<evidence type="ECO:0008006" key="12">
    <source>
        <dbReference type="Google" id="ProtNLM"/>
    </source>
</evidence>
<comment type="subcellular location">
    <subcellularLocation>
        <location evidence="1">Membrane</location>
        <topology evidence="1">Multi-pass membrane protein</topology>
    </subcellularLocation>
</comment>
<keyword evidence="6 9" id="KW-1133">Transmembrane helix</keyword>
<dbReference type="InterPro" id="IPR037272">
    <property type="entry name" value="SNS_sf"/>
</dbReference>
<comment type="similarity">
    <text evidence="2">Belongs to the sodium:neurotransmitter symporter (SNF) (TC 2.A.22) family.</text>
</comment>
<feature type="transmembrane region" description="Helical" evidence="9">
    <location>
        <begin position="82"/>
        <end position="106"/>
    </location>
</feature>
<proteinExistence type="inferred from homology"/>
<reference evidence="10" key="1">
    <citation type="journal article" date="2023" name="Insect Mol. Biol.">
        <title>Genome sequencing provides insights into the evolution of gene families encoding plant cell wall-degrading enzymes in longhorned beetles.</title>
        <authorList>
            <person name="Shin N.R."/>
            <person name="Okamura Y."/>
            <person name="Kirsch R."/>
            <person name="Pauchet Y."/>
        </authorList>
    </citation>
    <scope>NUCLEOTIDE SEQUENCE</scope>
    <source>
        <strain evidence="10">AMC_N1</strain>
    </source>
</reference>
<keyword evidence="4 9" id="KW-0812">Transmembrane</keyword>
<sequence length="255" mass="29254">MVGYGDRTRTQAEVNVQAWYSRCTPEAVATLPASHLWSILFFFMLIMLGIDSAMGGLECVITGLMDEFPNFFQNKRNAREMFTLGIICMSFSVALINVTPGGIYMFHLFDTYSAGISLLCSALFEAIAVSWFYGLDRFTQDVEAMLGLKPGLYWRICWKFVSPSFIICVVMFGLFYHQPLQYNDYYYPTWAEWVGWSLAMSSIIMIPLVAIIQIVKTKGTIKEKFALSISPIEEHEEIRQNKLVSRFKAKHWLFV</sequence>
<keyword evidence="3" id="KW-0813">Transport</keyword>
<dbReference type="GO" id="GO:0046872">
    <property type="term" value="F:metal ion binding"/>
    <property type="evidence" value="ECO:0007669"/>
    <property type="project" value="UniProtKB-KW"/>
</dbReference>
<evidence type="ECO:0000256" key="9">
    <source>
        <dbReference type="SAM" id="Phobius"/>
    </source>
</evidence>
<dbReference type="PROSITE" id="PS50267">
    <property type="entry name" value="NA_NEUROTRAN_SYMP_3"/>
    <property type="match status" value="1"/>
</dbReference>
<feature type="binding site" evidence="8">
    <location>
        <position position="51"/>
    </location>
    <ligand>
        <name>Na(+)</name>
        <dbReference type="ChEBI" id="CHEBI:29101"/>
        <label>1</label>
    </ligand>
</feature>
<evidence type="ECO:0000256" key="8">
    <source>
        <dbReference type="PIRSR" id="PIRSR600175-1"/>
    </source>
</evidence>
<keyword evidence="5" id="KW-0769">Symport</keyword>
<feature type="transmembrane region" description="Helical" evidence="9">
    <location>
        <begin position="36"/>
        <end position="61"/>
    </location>
</feature>
<dbReference type="PANTHER" id="PTHR11616:SF38">
    <property type="entry name" value="SODIUM-DEPENDENT DOPAMINE TRANSPORTER"/>
    <property type="match status" value="1"/>
</dbReference>
<dbReference type="Proteomes" id="UP001162162">
    <property type="component" value="Unassembled WGS sequence"/>
</dbReference>
<evidence type="ECO:0000256" key="6">
    <source>
        <dbReference type="ARBA" id="ARBA00022989"/>
    </source>
</evidence>
<evidence type="ECO:0000256" key="1">
    <source>
        <dbReference type="ARBA" id="ARBA00004141"/>
    </source>
</evidence>
<feature type="transmembrane region" description="Helical" evidence="9">
    <location>
        <begin position="156"/>
        <end position="176"/>
    </location>
</feature>
<feature type="binding site" evidence="8">
    <location>
        <position position="48"/>
    </location>
    <ligand>
        <name>Na(+)</name>
        <dbReference type="ChEBI" id="CHEBI:29101"/>
        <label>1</label>
    </ligand>
</feature>
<keyword evidence="8" id="KW-0915">Sodium</keyword>
<dbReference type="Pfam" id="PF00209">
    <property type="entry name" value="SNF"/>
    <property type="match status" value="1"/>
</dbReference>
<evidence type="ECO:0000256" key="2">
    <source>
        <dbReference type="ARBA" id="ARBA00006459"/>
    </source>
</evidence>
<dbReference type="PANTHER" id="PTHR11616">
    <property type="entry name" value="SODIUM/CHLORIDE DEPENDENT TRANSPORTER"/>
    <property type="match status" value="1"/>
</dbReference>
<feature type="transmembrane region" description="Helical" evidence="9">
    <location>
        <begin position="112"/>
        <end position="135"/>
    </location>
</feature>
<dbReference type="SUPFAM" id="SSF161070">
    <property type="entry name" value="SNF-like"/>
    <property type="match status" value="1"/>
</dbReference>
<keyword evidence="11" id="KW-1185">Reference proteome</keyword>
<comment type="caution">
    <text evidence="10">The sequence shown here is derived from an EMBL/GenBank/DDBJ whole genome shotgun (WGS) entry which is preliminary data.</text>
</comment>
<name>A0AAV8Y224_9CUCU</name>
<accession>A0AAV8Y224</accession>
<evidence type="ECO:0000256" key="4">
    <source>
        <dbReference type="ARBA" id="ARBA00022692"/>
    </source>
</evidence>
<evidence type="ECO:0000256" key="3">
    <source>
        <dbReference type="ARBA" id="ARBA00022448"/>
    </source>
</evidence>
<protein>
    <recommendedName>
        <fullName evidence="12">Sodium-dependent noradrenaline transporter</fullName>
    </recommendedName>
</protein>
<evidence type="ECO:0000256" key="7">
    <source>
        <dbReference type="ARBA" id="ARBA00023136"/>
    </source>
</evidence>
<feature type="binding site" evidence="8">
    <location>
        <position position="52"/>
    </location>
    <ligand>
        <name>Na(+)</name>
        <dbReference type="ChEBI" id="CHEBI:29101"/>
        <label>1</label>
    </ligand>
</feature>
<organism evidence="10 11">
    <name type="scientific">Aromia moschata</name>
    <dbReference type="NCBI Taxonomy" id="1265417"/>
    <lineage>
        <taxon>Eukaryota</taxon>
        <taxon>Metazoa</taxon>
        <taxon>Ecdysozoa</taxon>
        <taxon>Arthropoda</taxon>
        <taxon>Hexapoda</taxon>
        <taxon>Insecta</taxon>
        <taxon>Pterygota</taxon>
        <taxon>Neoptera</taxon>
        <taxon>Endopterygota</taxon>
        <taxon>Coleoptera</taxon>
        <taxon>Polyphaga</taxon>
        <taxon>Cucujiformia</taxon>
        <taxon>Chrysomeloidea</taxon>
        <taxon>Cerambycidae</taxon>
        <taxon>Cerambycinae</taxon>
        <taxon>Callichromatini</taxon>
        <taxon>Aromia</taxon>
    </lineage>
</organism>
<evidence type="ECO:0000256" key="5">
    <source>
        <dbReference type="ARBA" id="ARBA00022847"/>
    </source>
</evidence>
<dbReference type="EMBL" id="JAPWTK010000246">
    <property type="protein sequence ID" value="KAJ8944612.1"/>
    <property type="molecule type" value="Genomic_DNA"/>
</dbReference>
<dbReference type="GO" id="GO:0015293">
    <property type="term" value="F:symporter activity"/>
    <property type="evidence" value="ECO:0007669"/>
    <property type="project" value="UniProtKB-KW"/>
</dbReference>
<evidence type="ECO:0000313" key="10">
    <source>
        <dbReference type="EMBL" id="KAJ8944612.1"/>
    </source>
</evidence>
<keyword evidence="7 9" id="KW-0472">Membrane</keyword>
<dbReference type="GO" id="GO:0005886">
    <property type="term" value="C:plasma membrane"/>
    <property type="evidence" value="ECO:0007669"/>
    <property type="project" value="TreeGrafter"/>
</dbReference>
<dbReference type="InterPro" id="IPR000175">
    <property type="entry name" value="Na/ntran_symport"/>
</dbReference>
<evidence type="ECO:0000313" key="11">
    <source>
        <dbReference type="Proteomes" id="UP001162162"/>
    </source>
</evidence>
<keyword evidence="8" id="KW-0479">Metal-binding</keyword>
<dbReference type="PRINTS" id="PR00176">
    <property type="entry name" value="NANEUSMPORT"/>
</dbReference>